<dbReference type="EMBL" id="JBAMIC010000011">
    <property type="protein sequence ID" value="KAK7100729.1"/>
    <property type="molecule type" value="Genomic_DNA"/>
</dbReference>
<proteinExistence type="predicted"/>
<gene>
    <name evidence="2" type="ORF">V1264_023625</name>
</gene>
<dbReference type="InterPro" id="IPR042779">
    <property type="entry name" value="MISP/MISP3-like"/>
</dbReference>
<feature type="region of interest" description="Disordered" evidence="1">
    <location>
        <begin position="159"/>
        <end position="195"/>
    </location>
</feature>
<feature type="compositionally biased region" description="Basic and acidic residues" evidence="1">
    <location>
        <begin position="406"/>
        <end position="430"/>
    </location>
</feature>
<dbReference type="PANTHER" id="PTHR18839:SF0">
    <property type="entry name" value="MITOTIC INTERACTOR AND SUBSTRATE OF PLK1 ISOFORM X1-RELATED"/>
    <property type="match status" value="1"/>
</dbReference>
<feature type="compositionally biased region" description="Polar residues" evidence="1">
    <location>
        <begin position="165"/>
        <end position="183"/>
    </location>
</feature>
<dbReference type="PANTHER" id="PTHR18839">
    <property type="entry name" value="MITOTIC INTERACTOR AND SUBSTRATE OF PLK1 MISP FAMILY MEMBER"/>
    <property type="match status" value="1"/>
</dbReference>
<feature type="compositionally biased region" description="Basic and acidic residues" evidence="1">
    <location>
        <begin position="303"/>
        <end position="337"/>
    </location>
</feature>
<feature type="compositionally biased region" description="Basic and acidic residues" evidence="1">
    <location>
        <begin position="440"/>
        <end position="453"/>
    </location>
</feature>
<feature type="compositionally biased region" description="Polar residues" evidence="1">
    <location>
        <begin position="357"/>
        <end position="373"/>
    </location>
</feature>
<protein>
    <recommendedName>
        <fullName evidence="4">A-kinase anchor protein 2 C-terminal domain-containing protein</fullName>
    </recommendedName>
</protein>
<feature type="compositionally biased region" description="Polar residues" evidence="1">
    <location>
        <begin position="380"/>
        <end position="389"/>
    </location>
</feature>
<feature type="compositionally biased region" description="Low complexity" evidence="1">
    <location>
        <begin position="99"/>
        <end position="116"/>
    </location>
</feature>
<feature type="compositionally biased region" description="Acidic residues" evidence="1">
    <location>
        <begin position="284"/>
        <end position="294"/>
    </location>
</feature>
<evidence type="ECO:0008006" key="4">
    <source>
        <dbReference type="Google" id="ProtNLM"/>
    </source>
</evidence>
<reference evidence="2 3" key="1">
    <citation type="submission" date="2024-02" db="EMBL/GenBank/DDBJ databases">
        <title>Chromosome-scale genome assembly of the rough periwinkle Littorina saxatilis.</title>
        <authorList>
            <person name="De Jode A."/>
            <person name="Faria R."/>
            <person name="Formenti G."/>
            <person name="Sims Y."/>
            <person name="Smith T.P."/>
            <person name="Tracey A."/>
            <person name="Wood J.M.D."/>
            <person name="Zagrodzka Z.B."/>
            <person name="Johannesson K."/>
            <person name="Butlin R.K."/>
            <person name="Leder E.H."/>
        </authorList>
    </citation>
    <scope>NUCLEOTIDE SEQUENCE [LARGE SCALE GENOMIC DNA]</scope>
    <source>
        <strain evidence="2">Snail1</strain>
        <tissue evidence="2">Muscle</tissue>
    </source>
</reference>
<keyword evidence="3" id="KW-1185">Reference proteome</keyword>
<feature type="region of interest" description="Disordered" evidence="1">
    <location>
        <begin position="207"/>
        <end position="473"/>
    </location>
</feature>
<evidence type="ECO:0000256" key="1">
    <source>
        <dbReference type="SAM" id="MobiDB-lite"/>
    </source>
</evidence>
<dbReference type="Proteomes" id="UP001374579">
    <property type="component" value="Unassembled WGS sequence"/>
</dbReference>
<organism evidence="2 3">
    <name type="scientific">Littorina saxatilis</name>
    <dbReference type="NCBI Taxonomy" id="31220"/>
    <lineage>
        <taxon>Eukaryota</taxon>
        <taxon>Metazoa</taxon>
        <taxon>Spiralia</taxon>
        <taxon>Lophotrochozoa</taxon>
        <taxon>Mollusca</taxon>
        <taxon>Gastropoda</taxon>
        <taxon>Caenogastropoda</taxon>
        <taxon>Littorinimorpha</taxon>
        <taxon>Littorinoidea</taxon>
        <taxon>Littorinidae</taxon>
        <taxon>Littorina</taxon>
    </lineage>
</organism>
<evidence type="ECO:0000313" key="3">
    <source>
        <dbReference type="Proteomes" id="UP001374579"/>
    </source>
</evidence>
<name>A0AAN9GAQ0_9CAEN</name>
<feature type="compositionally biased region" description="Basic and acidic residues" evidence="1">
    <location>
        <begin position="238"/>
        <end position="252"/>
    </location>
</feature>
<evidence type="ECO:0000313" key="2">
    <source>
        <dbReference type="EMBL" id="KAK7100729.1"/>
    </source>
</evidence>
<feature type="compositionally biased region" description="Polar residues" evidence="1">
    <location>
        <begin position="124"/>
        <end position="137"/>
    </location>
</feature>
<feature type="compositionally biased region" description="Basic and acidic residues" evidence="1">
    <location>
        <begin position="590"/>
        <end position="617"/>
    </location>
</feature>
<feature type="region of interest" description="Disordered" evidence="1">
    <location>
        <begin position="516"/>
        <end position="617"/>
    </location>
</feature>
<feature type="compositionally biased region" description="Polar residues" evidence="1">
    <location>
        <begin position="11"/>
        <end position="24"/>
    </location>
</feature>
<feature type="compositionally biased region" description="Polar residues" evidence="1">
    <location>
        <begin position="539"/>
        <end position="559"/>
    </location>
</feature>
<sequence length="617" mass="69924">MIDVVEPAPPSQQGATSPERSTSPEAKWTDKHGKVALYSENIVQEPTSSEEVDRESIANLSTTRRQWETIFTPDSKEESKPTKKNPPKWQVRMPYNEKTAPGPDTVLTTTTTAESPESPPPTPRQNKTTKMANSDTESAIEREIRLATEREEMLKREHEDRMKMSQHQLKASSMESSTESELQPSYHELTEADRGSEFLINERVVQQEDAEQEESLQRGFGHQKLKTRINDDGGTESIIEREIRLQREREAELAQQRGGRPAQATPPVASQPPPSQKMRSLSPEPEEEQEEVDIVQDIPYEEAISRYNHEGESRIAQELRELKEREEEVRHLRERMNKASVGGATQEAEQQKKPAAVQSTSQTPRGVKSTPSTPRDKMPSVNNSTSRNVHASPHLDTPRPPTNDDPPPKQETPIEREMRLARERENELRRVKGLPEIPDPEPKRQETYDRTDGGDEFVGSPRYYSSPQPDNSMRRFASNRLQQEIQVQRNREMTLRKEGKIITTSEEHVQSLKYADVVGDDKTDGASKRNFKTPGRRSSVASSEDLNGDSQTSSASAQQMPRDGAPGGKKGPKTGAVSFSYREFAQTAESKIERELREMREREDELRKQRTGESTES</sequence>
<comment type="caution">
    <text evidence="2">The sequence shown here is derived from an EMBL/GenBank/DDBJ whole genome shotgun (WGS) entry which is preliminary data.</text>
</comment>
<feature type="region of interest" description="Disordered" evidence="1">
    <location>
        <begin position="1"/>
        <end position="140"/>
    </location>
</feature>
<dbReference type="AlphaFoldDB" id="A0AAN9GAQ0"/>
<accession>A0AAN9GAQ0</accession>